<dbReference type="EMBL" id="FJOG01000004">
    <property type="protein sequence ID" value="CZR53802.1"/>
    <property type="molecule type" value="Genomic_DNA"/>
</dbReference>
<evidence type="ECO:0000256" key="5">
    <source>
        <dbReference type="SAM" id="MobiDB-lite"/>
    </source>
</evidence>
<keyword evidence="3" id="KW-0677">Repeat</keyword>
<dbReference type="GO" id="GO:0031932">
    <property type="term" value="C:TORC2 complex"/>
    <property type="evidence" value="ECO:0007669"/>
    <property type="project" value="InterPro"/>
</dbReference>
<keyword evidence="2 4" id="KW-0853">WD repeat</keyword>
<protein>
    <submittedName>
        <fullName evidence="6">Uncharacterized protein</fullName>
    </submittedName>
</protein>
<feature type="region of interest" description="Disordered" evidence="5">
    <location>
        <begin position="440"/>
        <end position="469"/>
    </location>
</feature>
<dbReference type="InterPro" id="IPR036322">
    <property type="entry name" value="WD40_repeat_dom_sf"/>
</dbReference>
<name>A0A1L7WM08_9HELO</name>
<feature type="region of interest" description="Disordered" evidence="5">
    <location>
        <begin position="484"/>
        <end position="563"/>
    </location>
</feature>
<gene>
    <name evidence="6" type="ORF">PAC_03683</name>
</gene>
<accession>A0A1L7WM08</accession>
<evidence type="ECO:0000256" key="3">
    <source>
        <dbReference type="ARBA" id="ARBA00022737"/>
    </source>
</evidence>
<feature type="compositionally biased region" description="Polar residues" evidence="5">
    <location>
        <begin position="291"/>
        <end position="308"/>
    </location>
</feature>
<dbReference type="PANTHER" id="PTHR19842:SF2">
    <property type="entry name" value="WD REPEAT PROTEIN (AFU_ORTHOLOGUE AFUA_5G04300)"/>
    <property type="match status" value="1"/>
</dbReference>
<dbReference type="InterPro" id="IPR019775">
    <property type="entry name" value="WD40_repeat_CS"/>
</dbReference>
<feature type="compositionally biased region" description="Polar residues" evidence="5">
    <location>
        <begin position="440"/>
        <end position="451"/>
    </location>
</feature>
<dbReference type="InterPro" id="IPR037588">
    <property type="entry name" value="MLST8"/>
</dbReference>
<dbReference type="GO" id="GO:0032956">
    <property type="term" value="P:regulation of actin cytoskeleton organization"/>
    <property type="evidence" value="ECO:0007669"/>
    <property type="project" value="TreeGrafter"/>
</dbReference>
<dbReference type="PANTHER" id="PTHR19842">
    <property type="entry name" value="G BETA-LIKE PROTEIN GBL"/>
    <property type="match status" value="1"/>
</dbReference>
<dbReference type="GO" id="GO:0031931">
    <property type="term" value="C:TORC1 complex"/>
    <property type="evidence" value="ECO:0007669"/>
    <property type="project" value="InterPro"/>
</dbReference>
<feature type="region of interest" description="Disordered" evidence="5">
    <location>
        <begin position="1"/>
        <end position="82"/>
    </location>
</feature>
<evidence type="ECO:0000313" key="6">
    <source>
        <dbReference type="EMBL" id="CZR53802.1"/>
    </source>
</evidence>
<evidence type="ECO:0000256" key="1">
    <source>
        <dbReference type="ARBA" id="ARBA00009890"/>
    </source>
</evidence>
<feature type="compositionally biased region" description="Basic and acidic residues" evidence="5">
    <location>
        <begin position="509"/>
        <end position="519"/>
    </location>
</feature>
<dbReference type="OrthoDB" id="10248252at2759"/>
<proteinExistence type="inferred from homology"/>
<organism evidence="6 7">
    <name type="scientific">Phialocephala subalpina</name>
    <dbReference type="NCBI Taxonomy" id="576137"/>
    <lineage>
        <taxon>Eukaryota</taxon>
        <taxon>Fungi</taxon>
        <taxon>Dikarya</taxon>
        <taxon>Ascomycota</taxon>
        <taxon>Pezizomycotina</taxon>
        <taxon>Leotiomycetes</taxon>
        <taxon>Helotiales</taxon>
        <taxon>Mollisiaceae</taxon>
        <taxon>Phialocephala</taxon>
        <taxon>Phialocephala fortinii species complex</taxon>
    </lineage>
</organism>
<feature type="repeat" description="WD" evidence="4">
    <location>
        <begin position="1017"/>
        <end position="1050"/>
    </location>
</feature>
<comment type="similarity">
    <text evidence="1">Belongs to the WD repeat LST8 family.</text>
</comment>
<keyword evidence="7" id="KW-1185">Reference proteome</keyword>
<evidence type="ECO:0000256" key="2">
    <source>
        <dbReference type="ARBA" id="ARBA00022574"/>
    </source>
</evidence>
<dbReference type="Proteomes" id="UP000184330">
    <property type="component" value="Unassembled WGS sequence"/>
</dbReference>
<dbReference type="PROSITE" id="PS00678">
    <property type="entry name" value="WD_REPEATS_1"/>
    <property type="match status" value="1"/>
</dbReference>
<dbReference type="STRING" id="576137.A0A1L7WM08"/>
<dbReference type="PROSITE" id="PS50294">
    <property type="entry name" value="WD_REPEATS_REGION"/>
    <property type="match status" value="1"/>
</dbReference>
<reference evidence="6 7" key="1">
    <citation type="submission" date="2016-03" db="EMBL/GenBank/DDBJ databases">
        <authorList>
            <person name="Ploux O."/>
        </authorList>
    </citation>
    <scope>NUCLEOTIDE SEQUENCE [LARGE SCALE GENOMIC DNA]</scope>
    <source>
        <strain evidence="6 7">UAMH 11012</strain>
    </source>
</reference>
<sequence>MAGSAHARPSKAPVVIELSSDDEDDSNRMQVTKQRSNNLGGGSDILSSGGYNMTSNHGLPDPDEFRTSNSNKISAHKGGISSNRTVSSAIPGAVYESDVNLFAKDRNKHERKFGFTNTRSRQRAKVVNISKMKDRKHHAPILPQDSIVRGDRISSNRDQVPLMYDGSVPSPIFSQNGHRGYYQSTAQGFSNGYSPNENLPIGLSQKALLSTALSRRAGGGLTQQGASAAPRDKERSDITYSRVSSEPSQMKRPRLDADETRRRTHFNSPSATPQNKPTKNSSTPALPYPSTVITGESRSASFGLSNPSADGAIKQRSPDNPNIVVRDMLDKQVIPHVKKSLKSYRDSLSKEDRDEIGLEARFLDSIAKYSRLTPNKVAKKLMNEDSFRQNMSENGGMLSPAYEHELAKRLHTGIDNAAKHRIHSHFSNTVEAEDFFMPNVQPNATESNYASPTDAESPESEELFENSTQFETHQGALLDTRIRDESSPATSFSNDRAASHNLSEDADADQSHEQDEAARNHSTATRGAAKGNYYDFKKTRTRRKRAQMGLGGSSTQPTKTSQVVKAKKVGAAIPDPVIEVRAKLSTQAQQQLISRQIDVACQAKLGSMLRQRELHGLVPFQMWAGQTSYKVLATNALEDSMSRQCQWSSQSGDAVTITWTSPSTFISGALTHYDCHNMQYNRYGNLVVGSTENKVVRMVDGHRTVRPIVTPQESRDNSLASMRTTQDPWRYASVVSSAFCEFTGYSFTASYDKSVKVWKVSPDGSSMELKGTWEHDAIVNFVVTSQHHELVATACEAPNNAVRVYNFDESGISLSAHDSYNASRTSDRPGDSRMSEKWAYHPATMQWGRAKQVSKLLLVGYSPRTTTVHNDEIPEAKRNTGELCCWNADTGLQVPINGVVSKNVFEVVWHPSQPAFLVATAPVIGDSKCVRTQVRLFELSGVEDAECFKCTKTLDCPAADINELTMMPAPTIEIGGYITASCTDGNTYVWATMQGDEPIHVLPHGESIDNPDPNLPLEEADSGVKFAAWGQSINRLYTGSSDGVVKVWDVTRPTGHVFVRNILEAQGGIACGVFSWDHTQLVLGDATGHLHLIRASDDDDLEEYKPDTHISILGERSNNGSNKCEINEDKTEEQKAIDLAKEKAITLANAKAFAAMLSQKKSIIPHAEPPHSAPQTVPGIPVTLSNSSDAHEICRYYLNNGLLREYPIPGFPHTKKIGQGPNYDELGMYCLELHIGEDAANPINPGAKLIPQWDGCSLWVSKEQEQTLEEIVLGGTLNRKRHYRNEDLDLDLSQLFLSDRSEELRRDVEVSEDCSPLLKFEEEGRDFIPDE</sequence>
<dbReference type="InterPro" id="IPR015943">
    <property type="entry name" value="WD40/YVTN_repeat-like_dom_sf"/>
</dbReference>
<dbReference type="SMART" id="SM00320">
    <property type="entry name" value="WD40"/>
    <property type="match status" value="4"/>
</dbReference>
<evidence type="ECO:0000313" key="7">
    <source>
        <dbReference type="Proteomes" id="UP000184330"/>
    </source>
</evidence>
<feature type="compositionally biased region" description="Polar residues" evidence="5">
    <location>
        <begin position="553"/>
        <end position="563"/>
    </location>
</feature>
<evidence type="ECO:0000256" key="4">
    <source>
        <dbReference type="PROSITE-ProRule" id="PRU00221"/>
    </source>
</evidence>
<dbReference type="Pfam" id="PF00400">
    <property type="entry name" value="WD40"/>
    <property type="match status" value="1"/>
</dbReference>
<dbReference type="GO" id="GO:0031929">
    <property type="term" value="P:TOR signaling"/>
    <property type="evidence" value="ECO:0007669"/>
    <property type="project" value="InterPro"/>
</dbReference>
<feature type="region of interest" description="Disordered" evidence="5">
    <location>
        <begin position="219"/>
        <end position="320"/>
    </location>
</feature>
<dbReference type="PROSITE" id="PS50082">
    <property type="entry name" value="WD_REPEATS_2"/>
    <property type="match status" value="1"/>
</dbReference>
<dbReference type="Gene3D" id="2.130.10.10">
    <property type="entry name" value="YVTN repeat-like/Quinoprotein amine dehydrogenase"/>
    <property type="match status" value="1"/>
</dbReference>
<feature type="compositionally biased region" description="Polar residues" evidence="5">
    <location>
        <begin position="238"/>
        <end position="248"/>
    </location>
</feature>
<dbReference type="InterPro" id="IPR001680">
    <property type="entry name" value="WD40_rpt"/>
</dbReference>
<dbReference type="SUPFAM" id="SSF50978">
    <property type="entry name" value="WD40 repeat-like"/>
    <property type="match status" value="1"/>
</dbReference>
<feature type="compositionally biased region" description="Polar residues" evidence="5">
    <location>
        <begin position="266"/>
        <end position="284"/>
    </location>
</feature>
<feature type="compositionally biased region" description="Polar residues" evidence="5">
    <location>
        <begin position="487"/>
        <end position="496"/>
    </location>
</feature>